<dbReference type="InterPro" id="IPR035906">
    <property type="entry name" value="MetI-like_sf"/>
</dbReference>
<accession>A0A1G8K3N3</accession>
<sequence length="290" mass="31804">MLKIYRMMEISIFSLIVAITFSFLFFPLIIVFFDMSLGEMISYLHTPLAIESLKLSVYSTSISLVLILLFGTPLAYFLAKNDFKGKQVIDVLIQLPIVIPPAVAGVGLLMVFGRVGLLGPWLNSFGIQIGFTMNAVIMAQAFISAPFYIMAARTAFSSVDQNIESVSRTLGSSRLRTFFKVILPLSLPGLLTGAALSWGRALGEFGATIMFAGNLPGVTQTMPLAIFAAMESDMKIAVAISALLIGVAFCLLLSVKLIEYYPNFKVYLRKRKGNKKWLAVKSKRASETLN</sequence>
<evidence type="ECO:0000256" key="8">
    <source>
        <dbReference type="ARBA" id="ARBA00023136"/>
    </source>
</evidence>
<feature type="transmembrane region" description="Helical" evidence="10">
    <location>
        <begin position="91"/>
        <end position="113"/>
    </location>
</feature>
<dbReference type="PANTHER" id="PTHR30406:SF8">
    <property type="entry name" value="SULFATE TRANSPORT SYSTEM PERMEASE PROTEIN CYST"/>
    <property type="match status" value="1"/>
</dbReference>
<dbReference type="InterPro" id="IPR005667">
    <property type="entry name" value="Sulph_transpt2"/>
</dbReference>
<reference evidence="13 14" key="1">
    <citation type="submission" date="2016-10" db="EMBL/GenBank/DDBJ databases">
        <authorList>
            <person name="de Groot N.N."/>
        </authorList>
    </citation>
    <scope>NUCLEOTIDE SEQUENCE [LARGE SCALE GENOMIC DNA]</scope>
    <source>
        <strain evidence="14">P4B,CCM 7963,CECT 7998,DSM 25260,IBRC-M 10614,KCTC 13821</strain>
    </source>
</reference>
<organism evidence="13 14">
    <name type="scientific">Alteribacillus bidgolensis</name>
    <dbReference type="NCBI Taxonomy" id="930129"/>
    <lineage>
        <taxon>Bacteria</taxon>
        <taxon>Bacillati</taxon>
        <taxon>Bacillota</taxon>
        <taxon>Bacilli</taxon>
        <taxon>Bacillales</taxon>
        <taxon>Bacillaceae</taxon>
        <taxon>Alteribacillus</taxon>
    </lineage>
</organism>
<gene>
    <name evidence="13" type="ORF">SAMN05216352_10756</name>
</gene>
<dbReference type="InterPro" id="IPR011867">
    <property type="entry name" value="ModB_ABC"/>
</dbReference>
<feature type="transmembrane region" description="Helical" evidence="10">
    <location>
        <begin position="178"/>
        <end position="199"/>
    </location>
</feature>
<keyword evidence="5 10" id="KW-0812">Transmembrane</keyword>
<dbReference type="RefSeq" id="WP_170032168.1">
    <property type="nucleotide sequence ID" value="NZ_FNDU01000007.1"/>
</dbReference>
<evidence type="ECO:0000256" key="4">
    <source>
        <dbReference type="ARBA" id="ARBA00022505"/>
    </source>
</evidence>
<dbReference type="EMBL" id="FNDU01000007">
    <property type="protein sequence ID" value="SDI38096.1"/>
    <property type="molecule type" value="Genomic_DNA"/>
</dbReference>
<dbReference type="PANTHER" id="PTHR30406">
    <property type="entry name" value="SULFATE TRANSPORT SYSTEM PERMEASE PROTEIN"/>
    <property type="match status" value="1"/>
</dbReference>
<dbReference type="CDD" id="cd06261">
    <property type="entry name" value="TM_PBP2"/>
    <property type="match status" value="1"/>
</dbReference>
<keyword evidence="4 11" id="KW-0500">Molybdenum</keyword>
<name>A0A1G8K3N3_9BACI</name>
<comment type="subunit">
    <text evidence="2">The complex is composed of two ATP-binding proteins (CysA), two transmembrane proteins (CysT and CysW) and a solute-binding protein (CysP).</text>
</comment>
<comment type="subcellular location">
    <subcellularLocation>
        <location evidence="10">Cell membrane</location>
        <topology evidence="10">Multi-pass membrane protein</topology>
    </subcellularLocation>
    <subcellularLocation>
        <location evidence="1">Membrane</location>
        <topology evidence="1">Multi-pass membrane protein</topology>
    </subcellularLocation>
</comment>
<feature type="transmembrane region" description="Helical" evidence="10">
    <location>
        <begin position="55"/>
        <end position="79"/>
    </location>
</feature>
<dbReference type="NCBIfam" id="TIGR02141">
    <property type="entry name" value="modB_ABC"/>
    <property type="match status" value="1"/>
</dbReference>
<comment type="function">
    <text evidence="9">Part of the ABC transporter complex CysAWTP (TC 3.A.1.6.1) involved in sulfate/thiosulfate import. Probably responsible for the translocation of the substrate across the membrane.</text>
</comment>
<evidence type="ECO:0000259" key="12">
    <source>
        <dbReference type="PROSITE" id="PS50928"/>
    </source>
</evidence>
<proteinExistence type="inferred from homology"/>
<feature type="transmembrane region" description="Helical" evidence="10">
    <location>
        <begin position="12"/>
        <end position="35"/>
    </location>
</feature>
<keyword evidence="3 10" id="KW-0813">Transport</keyword>
<evidence type="ECO:0000256" key="10">
    <source>
        <dbReference type="RuleBase" id="RU363032"/>
    </source>
</evidence>
<comment type="similarity">
    <text evidence="11">Belongs to the binding-protein-dependent transport system permease family. CysTW subfamily.</text>
</comment>
<comment type="caution">
    <text evidence="11">Lacks conserved residue(s) required for the propagation of feature annotation.</text>
</comment>
<feature type="transmembrane region" description="Helical" evidence="10">
    <location>
        <begin position="125"/>
        <end position="149"/>
    </location>
</feature>
<evidence type="ECO:0000256" key="2">
    <source>
        <dbReference type="ARBA" id="ARBA00011779"/>
    </source>
</evidence>
<dbReference type="SUPFAM" id="SSF161098">
    <property type="entry name" value="MetI-like"/>
    <property type="match status" value="1"/>
</dbReference>
<feature type="transmembrane region" description="Helical" evidence="10">
    <location>
        <begin position="205"/>
        <end position="229"/>
    </location>
</feature>
<keyword evidence="14" id="KW-1185">Reference proteome</keyword>
<evidence type="ECO:0000256" key="1">
    <source>
        <dbReference type="ARBA" id="ARBA00004141"/>
    </source>
</evidence>
<evidence type="ECO:0000313" key="13">
    <source>
        <dbReference type="EMBL" id="SDI38096.1"/>
    </source>
</evidence>
<evidence type="ECO:0000256" key="6">
    <source>
        <dbReference type="ARBA" id="ARBA00022989"/>
    </source>
</evidence>
<dbReference type="InterPro" id="IPR000515">
    <property type="entry name" value="MetI-like"/>
</dbReference>
<keyword evidence="8 10" id="KW-0472">Membrane</keyword>
<evidence type="ECO:0000256" key="3">
    <source>
        <dbReference type="ARBA" id="ARBA00022448"/>
    </source>
</evidence>
<keyword evidence="11" id="KW-1003">Cell membrane</keyword>
<dbReference type="Pfam" id="PF00528">
    <property type="entry name" value="BPD_transp_1"/>
    <property type="match status" value="1"/>
</dbReference>
<dbReference type="Proteomes" id="UP000199017">
    <property type="component" value="Unassembled WGS sequence"/>
</dbReference>
<dbReference type="GO" id="GO:0005886">
    <property type="term" value="C:plasma membrane"/>
    <property type="evidence" value="ECO:0007669"/>
    <property type="project" value="UniProtKB-SubCell"/>
</dbReference>
<dbReference type="GO" id="GO:0015098">
    <property type="term" value="F:molybdate ion transmembrane transporter activity"/>
    <property type="evidence" value="ECO:0007669"/>
    <property type="project" value="UniProtKB-UniRule"/>
</dbReference>
<dbReference type="STRING" id="930129.SAMN05216352_10756"/>
<dbReference type="AlphaFoldDB" id="A0A1G8K3N3"/>
<feature type="transmembrane region" description="Helical" evidence="10">
    <location>
        <begin position="236"/>
        <end position="258"/>
    </location>
</feature>
<feature type="domain" description="ABC transmembrane type-1" evidence="12">
    <location>
        <begin position="53"/>
        <end position="253"/>
    </location>
</feature>
<protein>
    <recommendedName>
        <fullName evidence="11">Molybdenum transport system permease</fullName>
    </recommendedName>
</protein>
<evidence type="ECO:0000256" key="11">
    <source>
        <dbReference type="RuleBase" id="RU365097"/>
    </source>
</evidence>
<dbReference type="Gene3D" id="1.10.3720.10">
    <property type="entry name" value="MetI-like"/>
    <property type="match status" value="1"/>
</dbReference>
<comment type="function">
    <text evidence="11">Part of the binding-protein-dependent transport system for molybdenum; probably responsible for the translocation of the substrate across the membrane.</text>
</comment>
<keyword evidence="7" id="KW-0764">Sulfate transport</keyword>
<dbReference type="InterPro" id="IPR006469">
    <property type="entry name" value="NifC_ABC_porter"/>
</dbReference>
<dbReference type="PROSITE" id="PS50928">
    <property type="entry name" value="ABC_TM1"/>
    <property type="match status" value="1"/>
</dbReference>
<dbReference type="NCBIfam" id="TIGR01581">
    <property type="entry name" value="Mo_ABC_porter"/>
    <property type="match status" value="1"/>
</dbReference>
<evidence type="ECO:0000313" key="14">
    <source>
        <dbReference type="Proteomes" id="UP000199017"/>
    </source>
</evidence>
<evidence type="ECO:0000256" key="9">
    <source>
        <dbReference type="ARBA" id="ARBA00025323"/>
    </source>
</evidence>
<keyword evidence="6 10" id="KW-1133">Transmembrane helix</keyword>
<evidence type="ECO:0000256" key="7">
    <source>
        <dbReference type="ARBA" id="ARBA00023032"/>
    </source>
</evidence>
<evidence type="ECO:0000256" key="5">
    <source>
        <dbReference type="ARBA" id="ARBA00022692"/>
    </source>
</evidence>
<dbReference type="GO" id="GO:0015419">
    <property type="term" value="F:ABC-type sulfate transporter activity"/>
    <property type="evidence" value="ECO:0007669"/>
    <property type="project" value="InterPro"/>
</dbReference>